<dbReference type="PROSITE" id="PS51257">
    <property type="entry name" value="PROKAR_LIPOPROTEIN"/>
    <property type="match status" value="1"/>
</dbReference>
<organism evidence="3 4">
    <name type="scientific">Paralimibaculum aggregatum</name>
    <dbReference type="NCBI Taxonomy" id="3036245"/>
    <lineage>
        <taxon>Bacteria</taxon>
        <taxon>Pseudomonadati</taxon>
        <taxon>Pseudomonadota</taxon>
        <taxon>Alphaproteobacteria</taxon>
        <taxon>Rhodobacterales</taxon>
        <taxon>Paracoccaceae</taxon>
        <taxon>Paralimibaculum</taxon>
    </lineage>
</organism>
<dbReference type="Gene3D" id="3.40.50.1820">
    <property type="entry name" value="alpha/beta hydrolase"/>
    <property type="match status" value="1"/>
</dbReference>
<evidence type="ECO:0000259" key="2">
    <source>
        <dbReference type="Pfam" id="PF00561"/>
    </source>
</evidence>
<dbReference type="PRINTS" id="PR00111">
    <property type="entry name" value="ABHYDROLASE"/>
</dbReference>
<evidence type="ECO:0000313" key="3">
    <source>
        <dbReference type="EMBL" id="GMG81450.1"/>
    </source>
</evidence>
<dbReference type="SUPFAM" id="SSF53474">
    <property type="entry name" value="alpha/beta-Hydrolases"/>
    <property type="match status" value="1"/>
</dbReference>
<dbReference type="InterPro" id="IPR000639">
    <property type="entry name" value="Epox_hydrolase-like"/>
</dbReference>
<dbReference type="PANTHER" id="PTHR43798:SF24">
    <property type="entry name" value="CIS-3-ALKYL-4-ALKYLOXETAN-2-ONE DECARBOXYLASE"/>
    <property type="match status" value="1"/>
</dbReference>
<dbReference type="GO" id="GO:0016787">
    <property type="term" value="F:hydrolase activity"/>
    <property type="evidence" value="ECO:0007669"/>
    <property type="project" value="UniProtKB-KW"/>
</dbReference>
<feature type="signal peptide" evidence="1">
    <location>
        <begin position="1"/>
        <end position="19"/>
    </location>
</feature>
<evidence type="ECO:0000313" key="4">
    <source>
        <dbReference type="Proteomes" id="UP001239909"/>
    </source>
</evidence>
<keyword evidence="3" id="KW-0378">Hydrolase</keyword>
<accession>A0ABQ6LDL4</accession>
<dbReference type="RefSeq" id="WP_285670104.1">
    <property type="nucleotide sequence ID" value="NZ_BSYI01000003.1"/>
</dbReference>
<evidence type="ECO:0000256" key="1">
    <source>
        <dbReference type="SAM" id="SignalP"/>
    </source>
</evidence>
<gene>
    <name evidence="3" type="ORF">LNKW23_06630</name>
</gene>
<sequence>MQRRRFLLGGAALGVGALAGCSSPVPFDEAQIRAEYPPIGKFTEVWGLRVHYWEAGEGPPVVLVHGASGNLRDWTFDIAPKLAERFRVIAFDRPGFGYSDRPSVAGWDPGVQARVLQAASRQIGIEQPVVVGHSWGGALAMAWALEFPRETRGVVSVSGVTVPYGGMVSILGAIGLDAVMVEAYMDRLLRRAREGGIRDFIARVFRPQRVPPGYIEHVGATLALREHTLRANGEDLQNIDASLARMAPRYGSLPVPVEIIHGQADFIDWDHQATGLAELVPHARLNLLPGVGHMAHHAAPFELRRAVDRITARA</sequence>
<keyword evidence="1" id="KW-0732">Signal</keyword>
<dbReference type="InterPro" id="IPR050266">
    <property type="entry name" value="AB_hydrolase_sf"/>
</dbReference>
<keyword evidence="4" id="KW-1185">Reference proteome</keyword>
<dbReference type="InterPro" id="IPR029058">
    <property type="entry name" value="AB_hydrolase_fold"/>
</dbReference>
<protein>
    <submittedName>
        <fullName evidence="3">Alpha/beta hydrolase</fullName>
    </submittedName>
</protein>
<reference evidence="3 4" key="1">
    <citation type="submission" date="2023-04" db="EMBL/GenBank/DDBJ databases">
        <title>Marinoamorphus aggregata gen. nov., sp. Nov., isolate from tissue of brittle star Ophioplocus japonicus.</title>
        <authorList>
            <person name="Kawano K."/>
            <person name="Sawayama S."/>
            <person name="Nakagawa S."/>
        </authorList>
    </citation>
    <scope>NUCLEOTIDE SEQUENCE [LARGE SCALE GENOMIC DNA]</scope>
    <source>
        <strain evidence="3 4">NKW23</strain>
    </source>
</reference>
<feature type="chain" id="PRO_5045435503" evidence="1">
    <location>
        <begin position="20"/>
        <end position="314"/>
    </location>
</feature>
<dbReference type="PRINTS" id="PR00412">
    <property type="entry name" value="EPOXHYDRLASE"/>
</dbReference>
<dbReference type="PANTHER" id="PTHR43798">
    <property type="entry name" value="MONOACYLGLYCEROL LIPASE"/>
    <property type="match status" value="1"/>
</dbReference>
<feature type="domain" description="AB hydrolase-1" evidence="2">
    <location>
        <begin position="59"/>
        <end position="159"/>
    </location>
</feature>
<proteinExistence type="predicted"/>
<dbReference type="Pfam" id="PF00561">
    <property type="entry name" value="Abhydrolase_1"/>
    <property type="match status" value="1"/>
</dbReference>
<comment type="caution">
    <text evidence="3">The sequence shown here is derived from an EMBL/GenBank/DDBJ whole genome shotgun (WGS) entry which is preliminary data.</text>
</comment>
<dbReference type="Proteomes" id="UP001239909">
    <property type="component" value="Unassembled WGS sequence"/>
</dbReference>
<dbReference type="InterPro" id="IPR000073">
    <property type="entry name" value="AB_hydrolase_1"/>
</dbReference>
<name>A0ABQ6LDL4_9RHOB</name>
<dbReference type="EMBL" id="BSYI01000003">
    <property type="protein sequence ID" value="GMG81450.1"/>
    <property type="molecule type" value="Genomic_DNA"/>
</dbReference>